<protein>
    <submittedName>
        <fullName evidence="2">RNA chaperone Hfq</fullName>
    </submittedName>
</protein>
<dbReference type="RefSeq" id="WP_316967459.1">
    <property type="nucleotide sequence ID" value="NZ_JARFPK010000059.1"/>
</dbReference>
<dbReference type="Proteomes" id="UP001220010">
    <property type="component" value="Unassembled WGS sequence"/>
</dbReference>
<sequence>MPDETPTTTPAEGEKKGKPKAKSSGGPNFLPDMLGQKVLARLVDGRPINATLEAFNAYELLFDLGHGKKMMVFKHAVSSIEFVKTPREKGD</sequence>
<dbReference type="EMBL" id="JARFPK010000059">
    <property type="protein sequence ID" value="MDF0591734.1"/>
    <property type="molecule type" value="Genomic_DNA"/>
</dbReference>
<name>A0ABT5XAM1_9EURY</name>
<feature type="region of interest" description="Disordered" evidence="1">
    <location>
        <begin position="1"/>
        <end position="30"/>
    </location>
</feature>
<comment type="caution">
    <text evidence="2">The sequence shown here is derived from an EMBL/GenBank/DDBJ whole genome shotgun (WGS) entry which is preliminary data.</text>
</comment>
<reference evidence="2 3" key="1">
    <citation type="submission" date="2023-03" db="EMBL/GenBank/DDBJ databases">
        <title>WGS of Methanotrichaceae archaeon Mx.</title>
        <authorList>
            <person name="Sorokin D.Y."/>
            <person name="Merkel A.Y."/>
        </authorList>
    </citation>
    <scope>NUCLEOTIDE SEQUENCE [LARGE SCALE GENOMIC DNA]</scope>
    <source>
        <strain evidence="2 3">Mx</strain>
    </source>
</reference>
<dbReference type="SUPFAM" id="SSF50182">
    <property type="entry name" value="Sm-like ribonucleoproteins"/>
    <property type="match status" value="1"/>
</dbReference>
<dbReference type="InterPro" id="IPR010920">
    <property type="entry name" value="LSM_dom_sf"/>
</dbReference>
<evidence type="ECO:0000256" key="1">
    <source>
        <dbReference type="SAM" id="MobiDB-lite"/>
    </source>
</evidence>
<accession>A0ABT5XAM1</accession>
<proteinExistence type="predicted"/>
<dbReference type="Gene3D" id="2.30.30.100">
    <property type="match status" value="1"/>
</dbReference>
<evidence type="ECO:0000313" key="3">
    <source>
        <dbReference type="Proteomes" id="UP001220010"/>
    </source>
</evidence>
<keyword evidence="3" id="KW-1185">Reference proteome</keyword>
<gene>
    <name evidence="2" type="ORF">P0O15_11250</name>
</gene>
<organism evidence="2 3">
    <name type="scientific">Candidatus Methanocrinis natronophilus</name>
    <dbReference type="NCBI Taxonomy" id="3033396"/>
    <lineage>
        <taxon>Archaea</taxon>
        <taxon>Methanobacteriati</taxon>
        <taxon>Methanobacteriota</taxon>
        <taxon>Stenosarchaea group</taxon>
        <taxon>Methanomicrobia</taxon>
        <taxon>Methanotrichales</taxon>
        <taxon>Methanotrichaceae</taxon>
        <taxon>Methanocrinis</taxon>
    </lineage>
</organism>
<evidence type="ECO:0000313" key="2">
    <source>
        <dbReference type="EMBL" id="MDF0591734.1"/>
    </source>
</evidence>